<name>R0LFU6_ANAPL</name>
<dbReference type="Proteomes" id="UP000296049">
    <property type="component" value="Unassembled WGS sequence"/>
</dbReference>
<keyword evidence="3" id="KW-1185">Reference proteome</keyword>
<evidence type="ECO:0000313" key="3">
    <source>
        <dbReference type="Proteomes" id="UP000296049"/>
    </source>
</evidence>
<reference evidence="3" key="1">
    <citation type="journal article" date="2013" name="Nat. Genet.">
        <title>The duck genome and transcriptome provide insight into an avian influenza virus reservoir species.</title>
        <authorList>
            <person name="Huang Y."/>
            <person name="Li Y."/>
            <person name="Burt D.W."/>
            <person name="Chen H."/>
            <person name="Zhang Y."/>
            <person name="Qian W."/>
            <person name="Kim H."/>
            <person name="Gan S."/>
            <person name="Zhao Y."/>
            <person name="Li J."/>
            <person name="Yi K."/>
            <person name="Feng H."/>
            <person name="Zhu P."/>
            <person name="Li B."/>
            <person name="Liu Q."/>
            <person name="Fairley S."/>
            <person name="Magor K.E."/>
            <person name="Du Z."/>
            <person name="Hu X."/>
            <person name="Goodman L."/>
            <person name="Tafer H."/>
            <person name="Vignal A."/>
            <person name="Lee T."/>
            <person name="Kim K.W."/>
            <person name="Sheng Z."/>
            <person name="An Y."/>
            <person name="Searle S."/>
            <person name="Herrero J."/>
            <person name="Groenen M.A."/>
            <person name="Crooijmans R.P."/>
            <person name="Faraut T."/>
            <person name="Cai Q."/>
            <person name="Webster R.G."/>
            <person name="Aldridge J.R."/>
            <person name="Warren W.C."/>
            <person name="Bartschat S."/>
            <person name="Kehr S."/>
            <person name="Marz M."/>
            <person name="Stadler P.F."/>
            <person name="Smith J."/>
            <person name="Kraus R.H."/>
            <person name="Zhao Y."/>
            <person name="Ren L."/>
            <person name="Fei J."/>
            <person name="Morisson M."/>
            <person name="Kaiser P."/>
            <person name="Griffin D.K."/>
            <person name="Rao M."/>
            <person name="Pitel F."/>
            <person name="Wang J."/>
            <person name="Li N."/>
        </authorList>
    </citation>
    <scope>NUCLEOTIDE SEQUENCE [LARGE SCALE GENOMIC DNA]</scope>
</reference>
<feature type="region of interest" description="Disordered" evidence="1">
    <location>
        <begin position="394"/>
        <end position="424"/>
    </location>
</feature>
<dbReference type="AlphaFoldDB" id="R0LFU6"/>
<gene>
    <name evidence="2" type="ORF">Anapl_01428</name>
</gene>
<proteinExistence type="predicted"/>
<organism evidence="2 3">
    <name type="scientific">Anas platyrhynchos</name>
    <name type="common">Mallard</name>
    <name type="synonym">Anas boschas</name>
    <dbReference type="NCBI Taxonomy" id="8839"/>
    <lineage>
        <taxon>Eukaryota</taxon>
        <taxon>Metazoa</taxon>
        <taxon>Chordata</taxon>
        <taxon>Craniata</taxon>
        <taxon>Vertebrata</taxon>
        <taxon>Euteleostomi</taxon>
        <taxon>Archelosauria</taxon>
        <taxon>Archosauria</taxon>
        <taxon>Dinosauria</taxon>
        <taxon>Saurischia</taxon>
        <taxon>Theropoda</taxon>
        <taxon>Coelurosauria</taxon>
        <taxon>Aves</taxon>
        <taxon>Neognathae</taxon>
        <taxon>Galloanserae</taxon>
        <taxon>Anseriformes</taxon>
        <taxon>Anatidae</taxon>
        <taxon>Anatinae</taxon>
        <taxon>Anas</taxon>
    </lineage>
</organism>
<evidence type="ECO:0000256" key="1">
    <source>
        <dbReference type="SAM" id="MobiDB-lite"/>
    </source>
</evidence>
<dbReference type="EMBL" id="KB742781">
    <property type="protein sequence ID" value="EOB04524.1"/>
    <property type="molecule type" value="Genomic_DNA"/>
</dbReference>
<accession>R0LFU6</accession>
<protein>
    <submittedName>
        <fullName evidence="2">Uncharacterized protein</fullName>
    </submittedName>
</protein>
<sequence length="424" mass="46503">MKIGLARLSKLLREARTESRWKWTHQSWEEAQAERSGPVHTTAPRWYLLANSTVQEMQFDGQLEFELLSSSSHEICSRHYPRSCLTAHKWKTQTTSVETEMSLSLYQPSCGCTSQSMLLAVWQRQSSPHCTCNRKLHEVGLPNKPFLSTLQKPQQTTLASIMLPWQLSHTMKSMTSSENPTTSVMAASGTTRTGGPPLKITFTHKVPPQAGSATSLNYAVFLWDNCIMDDGVAPEQEKCQFYTNRECISEHEDRGTEACGKCANDKGIAAASTLISNCSKRRVKPQTRRTPLFPRGPAGSACFAKQRTIPASISEKPLALQDKFGVAATNATGQSFEGLKPPPGLLQTTSTVRPMHEFIGDIKELQSSNYHAVQGSNLEAAAHHGSRLISTTSCSPQPMAPQMSCPSDNPPQCGNTGTHLAKAV</sequence>
<feature type="compositionally biased region" description="Polar residues" evidence="1">
    <location>
        <begin position="404"/>
        <end position="418"/>
    </location>
</feature>
<evidence type="ECO:0000313" key="2">
    <source>
        <dbReference type="EMBL" id="EOB04524.1"/>
    </source>
</evidence>